<dbReference type="GO" id="GO:0009055">
    <property type="term" value="F:electron transfer activity"/>
    <property type="evidence" value="ECO:0007669"/>
    <property type="project" value="InterPro"/>
</dbReference>
<feature type="domain" description="Phytocyanin" evidence="5">
    <location>
        <begin position="44"/>
        <end position="144"/>
    </location>
</feature>
<keyword evidence="4" id="KW-0472">Membrane</keyword>
<keyword evidence="1" id="KW-1015">Disulfide bond</keyword>
<evidence type="ECO:0000256" key="2">
    <source>
        <dbReference type="ARBA" id="ARBA00023180"/>
    </source>
</evidence>
<dbReference type="FunFam" id="2.60.40.420:FF:000034">
    <property type="entry name" value="Cupredoxin superfamily protein"/>
    <property type="match status" value="1"/>
</dbReference>
<protein>
    <submittedName>
        <fullName evidence="6">Blue copper protein</fullName>
    </submittedName>
</protein>
<keyword evidence="4" id="KW-0812">Transmembrane</keyword>
<dbReference type="Pfam" id="PF02298">
    <property type="entry name" value="Cu_bind_like"/>
    <property type="match status" value="1"/>
</dbReference>
<comment type="caution">
    <text evidence="6">The sequence shown here is derived from an EMBL/GenBank/DDBJ whole genome shotgun (WGS) entry which is preliminary data.</text>
</comment>
<dbReference type="AlphaFoldDB" id="A0A6A1WNY0"/>
<keyword evidence="7" id="KW-1185">Reference proteome</keyword>
<dbReference type="OrthoDB" id="2015260at2759"/>
<accession>A0A6A1WNY0</accession>
<evidence type="ECO:0000256" key="4">
    <source>
        <dbReference type="SAM" id="Phobius"/>
    </source>
</evidence>
<gene>
    <name evidence="6" type="ORF">CJ030_MR1G019330</name>
</gene>
<proteinExistence type="predicted"/>
<feature type="compositionally biased region" description="Pro residues" evidence="3">
    <location>
        <begin position="158"/>
        <end position="172"/>
    </location>
</feature>
<dbReference type="PROSITE" id="PS51485">
    <property type="entry name" value="PHYTOCYANIN"/>
    <property type="match status" value="1"/>
</dbReference>
<keyword evidence="2" id="KW-0325">Glycoprotein</keyword>
<organism evidence="6 7">
    <name type="scientific">Morella rubra</name>
    <name type="common">Chinese bayberry</name>
    <dbReference type="NCBI Taxonomy" id="262757"/>
    <lineage>
        <taxon>Eukaryota</taxon>
        <taxon>Viridiplantae</taxon>
        <taxon>Streptophyta</taxon>
        <taxon>Embryophyta</taxon>
        <taxon>Tracheophyta</taxon>
        <taxon>Spermatophyta</taxon>
        <taxon>Magnoliopsida</taxon>
        <taxon>eudicotyledons</taxon>
        <taxon>Gunneridae</taxon>
        <taxon>Pentapetalae</taxon>
        <taxon>rosids</taxon>
        <taxon>fabids</taxon>
        <taxon>Fagales</taxon>
        <taxon>Myricaceae</taxon>
        <taxon>Morella</taxon>
    </lineage>
</organism>
<evidence type="ECO:0000313" key="7">
    <source>
        <dbReference type="Proteomes" id="UP000516437"/>
    </source>
</evidence>
<dbReference type="PANTHER" id="PTHR33021:SF288">
    <property type="entry name" value="OS03G0648500 PROTEIN"/>
    <property type="match status" value="1"/>
</dbReference>
<feature type="region of interest" description="Disordered" evidence="3">
    <location>
        <begin position="145"/>
        <end position="199"/>
    </location>
</feature>
<reference evidence="6 7" key="1">
    <citation type="journal article" date="2019" name="Plant Biotechnol. J.">
        <title>The red bayberry genome and genetic basis of sex determination.</title>
        <authorList>
            <person name="Jia H.M."/>
            <person name="Jia H.J."/>
            <person name="Cai Q.L."/>
            <person name="Wang Y."/>
            <person name="Zhao H.B."/>
            <person name="Yang W.F."/>
            <person name="Wang G.Y."/>
            <person name="Li Y.H."/>
            <person name="Zhan D.L."/>
            <person name="Shen Y.T."/>
            <person name="Niu Q.F."/>
            <person name="Chang L."/>
            <person name="Qiu J."/>
            <person name="Zhao L."/>
            <person name="Xie H.B."/>
            <person name="Fu W.Y."/>
            <person name="Jin J."/>
            <person name="Li X.W."/>
            <person name="Jiao Y."/>
            <person name="Zhou C.C."/>
            <person name="Tu T."/>
            <person name="Chai C.Y."/>
            <person name="Gao J.L."/>
            <person name="Fan L.J."/>
            <person name="van de Weg E."/>
            <person name="Wang J.Y."/>
            <person name="Gao Z.S."/>
        </authorList>
    </citation>
    <scope>NUCLEOTIDE SEQUENCE [LARGE SCALE GENOMIC DNA]</scope>
    <source>
        <tissue evidence="6">Leaves</tissue>
    </source>
</reference>
<evidence type="ECO:0000259" key="5">
    <source>
        <dbReference type="PROSITE" id="PS51485"/>
    </source>
</evidence>
<dbReference type="InterPro" id="IPR008972">
    <property type="entry name" value="Cupredoxin"/>
</dbReference>
<dbReference type="GO" id="GO:0005886">
    <property type="term" value="C:plasma membrane"/>
    <property type="evidence" value="ECO:0007669"/>
    <property type="project" value="TreeGrafter"/>
</dbReference>
<evidence type="ECO:0000313" key="6">
    <source>
        <dbReference type="EMBL" id="KAB1225448.1"/>
    </source>
</evidence>
<dbReference type="EMBL" id="RXIC02000019">
    <property type="protein sequence ID" value="KAB1225448.1"/>
    <property type="molecule type" value="Genomic_DNA"/>
</dbReference>
<dbReference type="SUPFAM" id="SSF49503">
    <property type="entry name" value="Cupredoxins"/>
    <property type="match status" value="1"/>
</dbReference>
<dbReference type="InterPro" id="IPR003245">
    <property type="entry name" value="Phytocyanin_dom"/>
</dbReference>
<dbReference type="InterPro" id="IPR039391">
    <property type="entry name" value="Phytocyanin-like"/>
</dbReference>
<sequence>MASLKERLILLDAVMVVAVVVAVQFFGFSSGCSSGCPSTCPPGVRYQVGSVWSIPPSPNFYANWSSSHFFRTGDSLSFDFETGHNDVIQVSRQEYESCTACNPFNVMNIGPAIVPLTQKGVLYFISNFSNFCALGLKTSVNVHECSDVSHPTPRSSHPQPPVVPPSSSPAPSPHRSNGTHPPVPSPAPSSNGYPPEAAAAPSDRSMALALGRFGTGSLGNLWAIELCMMVFVILG</sequence>
<dbReference type="Proteomes" id="UP000516437">
    <property type="component" value="Chromosome 1"/>
</dbReference>
<keyword evidence="4" id="KW-1133">Transmembrane helix</keyword>
<evidence type="ECO:0000256" key="1">
    <source>
        <dbReference type="ARBA" id="ARBA00023157"/>
    </source>
</evidence>
<dbReference type="PANTHER" id="PTHR33021">
    <property type="entry name" value="BLUE COPPER PROTEIN"/>
    <property type="match status" value="1"/>
</dbReference>
<evidence type="ECO:0000256" key="3">
    <source>
        <dbReference type="SAM" id="MobiDB-lite"/>
    </source>
</evidence>
<feature type="transmembrane region" description="Helical" evidence="4">
    <location>
        <begin position="9"/>
        <end position="28"/>
    </location>
</feature>
<dbReference type="Gene3D" id="2.60.40.420">
    <property type="entry name" value="Cupredoxins - blue copper proteins"/>
    <property type="match status" value="1"/>
</dbReference>
<dbReference type="PROSITE" id="PS51257">
    <property type="entry name" value="PROKAR_LIPOPROTEIN"/>
    <property type="match status" value="1"/>
</dbReference>
<name>A0A6A1WNY0_9ROSI</name>